<keyword evidence="1" id="KW-0238">DNA-binding</keyword>
<evidence type="ECO:0000313" key="4">
    <source>
        <dbReference type="Proteomes" id="UP001597216"/>
    </source>
</evidence>
<accession>A0ABW3SW64</accession>
<dbReference type="SMART" id="SM00530">
    <property type="entry name" value="HTH_XRE"/>
    <property type="match status" value="1"/>
</dbReference>
<dbReference type="EMBL" id="JBHTLQ010000001">
    <property type="protein sequence ID" value="MFD1189097.1"/>
    <property type="molecule type" value="Genomic_DNA"/>
</dbReference>
<organism evidence="3 4">
    <name type="scientific">Phenylobacterium conjunctum</name>
    <dbReference type="NCBI Taxonomy" id="1298959"/>
    <lineage>
        <taxon>Bacteria</taxon>
        <taxon>Pseudomonadati</taxon>
        <taxon>Pseudomonadota</taxon>
        <taxon>Alphaproteobacteria</taxon>
        <taxon>Caulobacterales</taxon>
        <taxon>Caulobacteraceae</taxon>
        <taxon>Phenylobacterium</taxon>
    </lineage>
</organism>
<evidence type="ECO:0000256" key="1">
    <source>
        <dbReference type="ARBA" id="ARBA00023125"/>
    </source>
</evidence>
<dbReference type="InterPro" id="IPR050807">
    <property type="entry name" value="TransReg_Diox_bact_type"/>
</dbReference>
<sequence length="134" mass="14715">MSGRPNHAPSVIDFQVGARLRGRRKQLGMTQSHLAEALGVTFQQVQKYERGANRVSASTLYELAGALGVDIGYFFEDAKPLERAADVEDDSMRAFVLSREGPELAQHFEVIGPKARKALLELARSMAEAVAQRS</sequence>
<dbReference type="Proteomes" id="UP001597216">
    <property type="component" value="Unassembled WGS sequence"/>
</dbReference>
<protein>
    <submittedName>
        <fullName evidence="3">Helix-turn-helix domain-containing protein</fullName>
    </submittedName>
</protein>
<dbReference type="PANTHER" id="PTHR46797:SF1">
    <property type="entry name" value="METHYLPHOSPHONATE SYNTHASE"/>
    <property type="match status" value="1"/>
</dbReference>
<dbReference type="InterPro" id="IPR010982">
    <property type="entry name" value="Lambda_DNA-bd_dom_sf"/>
</dbReference>
<dbReference type="RefSeq" id="WP_377352023.1">
    <property type="nucleotide sequence ID" value="NZ_JBHTLQ010000001.1"/>
</dbReference>
<feature type="domain" description="HTH cro/C1-type" evidence="2">
    <location>
        <begin position="20"/>
        <end position="74"/>
    </location>
</feature>
<dbReference type="PANTHER" id="PTHR46797">
    <property type="entry name" value="HTH-TYPE TRANSCRIPTIONAL REGULATOR"/>
    <property type="match status" value="1"/>
</dbReference>
<keyword evidence="4" id="KW-1185">Reference proteome</keyword>
<dbReference type="CDD" id="cd00093">
    <property type="entry name" value="HTH_XRE"/>
    <property type="match status" value="1"/>
</dbReference>
<dbReference type="SUPFAM" id="SSF47413">
    <property type="entry name" value="lambda repressor-like DNA-binding domains"/>
    <property type="match status" value="1"/>
</dbReference>
<evidence type="ECO:0000259" key="2">
    <source>
        <dbReference type="PROSITE" id="PS50943"/>
    </source>
</evidence>
<proteinExistence type="predicted"/>
<name>A0ABW3SW64_9CAUL</name>
<reference evidence="4" key="1">
    <citation type="journal article" date="2019" name="Int. J. Syst. Evol. Microbiol.">
        <title>The Global Catalogue of Microorganisms (GCM) 10K type strain sequencing project: providing services to taxonomists for standard genome sequencing and annotation.</title>
        <authorList>
            <consortium name="The Broad Institute Genomics Platform"/>
            <consortium name="The Broad Institute Genome Sequencing Center for Infectious Disease"/>
            <person name="Wu L."/>
            <person name="Ma J."/>
        </authorList>
    </citation>
    <scope>NUCLEOTIDE SEQUENCE [LARGE SCALE GENOMIC DNA]</scope>
    <source>
        <strain evidence="4">CCUG 55074</strain>
    </source>
</reference>
<dbReference type="PROSITE" id="PS50943">
    <property type="entry name" value="HTH_CROC1"/>
    <property type="match status" value="1"/>
</dbReference>
<dbReference type="InterPro" id="IPR001387">
    <property type="entry name" value="Cro/C1-type_HTH"/>
</dbReference>
<dbReference type="Pfam" id="PF01381">
    <property type="entry name" value="HTH_3"/>
    <property type="match status" value="1"/>
</dbReference>
<gene>
    <name evidence="3" type="ORF">ACFQ27_00775</name>
</gene>
<evidence type="ECO:0000313" key="3">
    <source>
        <dbReference type="EMBL" id="MFD1189097.1"/>
    </source>
</evidence>
<dbReference type="Gene3D" id="1.10.260.40">
    <property type="entry name" value="lambda repressor-like DNA-binding domains"/>
    <property type="match status" value="1"/>
</dbReference>
<comment type="caution">
    <text evidence="3">The sequence shown here is derived from an EMBL/GenBank/DDBJ whole genome shotgun (WGS) entry which is preliminary data.</text>
</comment>